<comment type="similarity">
    <text evidence="1">Belongs to the DNA2/NAM7 helicase family.</text>
</comment>
<dbReference type="InterPro" id="IPR047187">
    <property type="entry name" value="SF1_C_Upf1"/>
</dbReference>
<reference evidence="9 10" key="1">
    <citation type="submission" date="2023-11" db="EMBL/GenBank/DDBJ databases">
        <title>MicrobeMod: A computational toolkit for identifying prokaryotic methylation and restriction-modification with nanopore sequencing.</title>
        <authorList>
            <person name="Crits-Christoph A."/>
            <person name="Kang S.C."/>
            <person name="Lee H."/>
            <person name="Ostrov N."/>
        </authorList>
    </citation>
    <scope>NUCLEOTIDE SEQUENCE [LARGE SCALE GENOMIC DNA]</scope>
    <source>
        <strain evidence="9 10">ATCC BAA-805</strain>
    </source>
</reference>
<feature type="domain" description="DNA2/NAM7 helicase-like C-terminal" evidence="8">
    <location>
        <begin position="375"/>
        <end position="571"/>
    </location>
</feature>
<name>A0ABZ0YI36_9GAMM</name>
<dbReference type="EMBL" id="CP140255">
    <property type="protein sequence ID" value="WQH11774.1"/>
    <property type="molecule type" value="Genomic_DNA"/>
</dbReference>
<evidence type="ECO:0000259" key="8">
    <source>
        <dbReference type="Pfam" id="PF13087"/>
    </source>
</evidence>
<dbReference type="InterPro" id="IPR041679">
    <property type="entry name" value="DNA2/NAM7-like_C"/>
</dbReference>
<dbReference type="PANTHER" id="PTHR43788:SF8">
    <property type="entry name" value="DNA-BINDING PROTEIN SMUBP-2"/>
    <property type="match status" value="1"/>
</dbReference>
<protein>
    <submittedName>
        <fullName evidence="9">AAA domain-containing protein</fullName>
    </submittedName>
</protein>
<keyword evidence="6" id="KW-0175">Coiled coil</keyword>
<keyword evidence="3" id="KW-0378">Hydrolase</keyword>
<evidence type="ECO:0000259" key="7">
    <source>
        <dbReference type="Pfam" id="PF13086"/>
    </source>
</evidence>
<evidence type="ECO:0000313" key="9">
    <source>
        <dbReference type="EMBL" id="WQH11774.1"/>
    </source>
</evidence>
<dbReference type="Pfam" id="PF13087">
    <property type="entry name" value="AAA_12"/>
    <property type="match status" value="1"/>
</dbReference>
<proteinExistence type="inferred from homology"/>
<keyword evidence="10" id="KW-1185">Reference proteome</keyword>
<evidence type="ECO:0000256" key="6">
    <source>
        <dbReference type="SAM" id="Coils"/>
    </source>
</evidence>
<keyword evidence="2" id="KW-0547">Nucleotide-binding</keyword>
<evidence type="ECO:0000256" key="2">
    <source>
        <dbReference type="ARBA" id="ARBA00022741"/>
    </source>
</evidence>
<evidence type="ECO:0000313" key="10">
    <source>
        <dbReference type="Proteomes" id="UP001324794"/>
    </source>
</evidence>
<dbReference type="CDD" id="cd18808">
    <property type="entry name" value="SF1_C_Upf1"/>
    <property type="match status" value="1"/>
</dbReference>
<evidence type="ECO:0000256" key="1">
    <source>
        <dbReference type="ARBA" id="ARBA00007913"/>
    </source>
</evidence>
<dbReference type="InterPro" id="IPR027417">
    <property type="entry name" value="P-loop_NTPase"/>
</dbReference>
<feature type="coiled-coil region" evidence="6">
    <location>
        <begin position="253"/>
        <end position="296"/>
    </location>
</feature>
<gene>
    <name evidence="9" type="ORF">SR894_16660</name>
</gene>
<accession>A0ABZ0YI36</accession>
<keyword evidence="4" id="KW-0347">Helicase</keyword>
<evidence type="ECO:0000256" key="5">
    <source>
        <dbReference type="ARBA" id="ARBA00022840"/>
    </source>
</evidence>
<evidence type="ECO:0000256" key="4">
    <source>
        <dbReference type="ARBA" id="ARBA00022806"/>
    </source>
</evidence>
<evidence type="ECO:0000256" key="3">
    <source>
        <dbReference type="ARBA" id="ARBA00022801"/>
    </source>
</evidence>
<dbReference type="InterPro" id="IPR041677">
    <property type="entry name" value="DNA2/NAM7_AAA_11"/>
</dbReference>
<keyword evidence="5" id="KW-0067">ATP-binding</keyword>
<dbReference type="SUPFAM" id="SSF52540">
    <property type="entry name" value="P-loop containing nucleoside triphosphate hydrolases"/>
    <property type="match status" value="1"/>
</dbReference>
<dbReference type="Proteomes" id="UP001324794">
    <property type="component" value="Chromosome"/>
</dbReference>
<dbReference type="CDD" id="cd17934">
    <property type="entry name" value="DEXXQc_Upf1-like"/>
    <property type="match status" value="1"/>
</dbReference>
<organism evidence="9 10">
    <name type="scientific">Vreelandella neptunia</name>
    <dbReference type="NCBI Taxonomy" id="115551"/>
    <lineage>
        <taxon>Bacteria</taxon>
        <taxon>Pseudomonadati</taxon>
        <taxon>Pseudomonadota</taxon>
        <taxon>Gammaproteobacteria</taxon>
        <taxon>Oceanospirillales</taxon>
        <taxon>Halomonadaceae</taxon>
        <taxon>Vreelandella</taxon>
    </lineage>
</organism>
<dbReference type="InterPro" id="IPR050534">
    <property type="entry name" value="Coronavir_polyprotein_1ab"/>
</dbReference>
<dbReference type="Pfam" id="PF13086">
    <property type="entry name" value="AAA_11"/>
    <property type="match status" value="1"/>
</dbReference>
<dbReference type="Gene3D" id="3.40.50.300">
    <property type="entry name" value="P-loop containing nucleotide triphosphate hydrolases"/>
    <property type="match status" value="2"/>
</dbReference>
<sequence>MPHLRQIREAISVEELAQRNASIFHVASERRLSHRIGVLRLNTKKHRGQSDVLSEALEGANAWWPLPEQQHGTAIVLSVFPEDNEIQLTNVKGALPSADTQLRIYPPNFIEPLRKLYHHEKYATAGLKIFRAFSRKAPVDDRALPVPGVMTLRKQQEKALTLPYQSHALLFGPPGTGKTYTLSALIAQFLLHEPDQRVLLLSHTNAAVDDALVKVDKALERLEDYDRSKRSVRIGKNFSMQAYKEREHLLPSNEALTSQLAKLEKEKPEQKDAIKYDAWLTKRDNLRKEIDEHTQKLLHKRPLVATTAASAGWRFEQLMGGNFDWVVFDEASQVSLYQVIALLPLGKRYLFCGDDRQLPPVYVAHTNTQAQRWMGKSIFSKADQFPETSKIFLDEQDRMLPEICELVSHQFYEDRLKTAVPHQDQARTQWQKSRQRLHKDYQKAIDIVFVEDHARWRQRFMGEVRHGSAEKVVEIYQSLADERDTLDAETVILAPLHSQLRLIREMARKQGISTIPCSTIHKAQGREYHTVILDVINLSGNNRFLSEVLSKELINVAFSRAKARLIVLANEKDLNSKYIKALQPTFVLSAPLLKAEPNASLPYLADYAPIGEHNVEAIRNQLFNLLLPSGDYIQVKPLAIQDQYLRVEKHSDGQLASYRLTMING</sequence>
<dbReference type="PANTHER" id="PTHR43788">
    <property type="entry name" value="DNA2/NAM7 HELICASE FAMILY MEMBER"/>
    <property type="match status" value="1"/>
</dbReference>
<dbReference type="RefSeq" id="WP_223289153.1">
    <property type="nucleotide sequence ID" value="NZ_CP140255.1"/>
</dbReference>
<feature type="domain" description="DNA2/NAM7 helicase helicase" evidence="7">
    <location>
        <begin position="153"/>
        <end position="363"/>
    </location>
</feature>